<feature type="binding site" evidence="2">
    <location>
        <position position="203"/>
    </location>
    <ligand>
        <name>Mg(2+)</name>
        <dbReference type="ChEBI" id="CHEBI:18420"/>
    </ligand>
</feature>
<dbReference type="OrthoDB" id="8293at2157"/>
<feature type="binding site" evidence="2">
    <location>
        <position position="66"/>
    </location>
    <ligand>
        <name>substrate</name>
    </ligand>
</feature>
<keyword evidence="2" id="KW-0460">Magnesium</keyword>
<feature type="binding site" evidence="2">
    <location>
        <position position="22"/>
    </location>
    <ligand>
        <name>substrate</name>
    </ligand>
</feature>
<dbReference type="EC" id="2.5.1.89" evidence="2"/>
<comment type="similarity">
    <text evidence="2">Belongs to the UPP synthase family.</text>
</comment>
<dbReference type="STRING" id="397948.Cmaq_0786"/>
<feature type="binding site" evidence="2">
    <location>
        <begin position="190"/>
        <end position="192"/>
    </location>
    <ligand>
        <name>substrate</name>
    </ligand>
</feature>
<dbReference type="Gene3D" id="3.40.1180.10">
    <property type="entry name" value="Decaprenyl diphosphate synthase-like"/>
    <property type="match status" value="1"/>
</dbReference>
<dbReference type="PANTHER" id="PTHR10291">
    <property type="entry name" value="DEHYDRODOLICHYL DIPHOSPHATE SYNTHASE FAMILY MEMBER"/>
    <property type="match status" value="1"/>
</dbReference>
<dbReference type="KEGG" id="cma:Cmaq_0786"/>
<feature type="binding site" evidence="2">
    <location>
        <begin position="62"/>
        <end position="64"/>
    </location>
    <ligand>
        <name>substrate</name>
    </ligand>
</feature>
<dbReference type="NCBIfam" id="TIGR00055">
    <property type="entry name" value="uppS"/>
    <property type="match status" value="1"/>
</dbReference>
<gene>
    <name evidence="2" type="primary">uppS</name>
    <name evidence="3" type="ordered locus">Cmaq_0786</name>
</gene>
<sequence length="235" mass="27462">MANNIKRLPNHIGIIPDGNRRWAMAHGMDIYTAYLIGSDKVEEVLEWALDNNVQAVTVYILSYENFMNRSEMEKRILYELLIRKLKKAREDPRIHGNKVKVTLIGRWRNLPPYVVDEAIKTMNATEMYNSHFLNLAVVYGGYQSIVDLVNTAITKIGRLINDDELIKLLPTSFLPNPFIDLVIRTGGERRLSNFFPLESIYAELYFLDKYWPDFSREDFQEALRYYASVERKFGK</sequence>
<dbReference type="InterPro" id="IPR001441">
    <property type="entry name" value="UPP_synth-like"/>
</dbReference>
<dbReference type="AlphaFoldDB" id="A8MCW5"/>
<keyword evidence="4" id="KW-1185">Reference proteome</keyword>
<comment type="caution">
    <text evidence="2">Lacks conserved residue(s) required for the propagation of feature annotation.</text>
</comment>
<dbReference type="PANTHER" id="PTHR10291:SF43">
    <property type="entry name" value="DEHYDRODOLICHYL DIPHOSPHATE SYNTHASE COMPLEX SUBUNIT DHDDS"/>
    <property type="match status" value="1"/>
</dbReference>
<dbReference type="SUPFAM" id="SSF64005">
    <property type="entry name" value="Undecaprenyl diphosphate synthase"/>
    <property type="match status" value="1"/>
</dbReference>
<evidence type="ECO:0000256" key="1">
    <source>
        <dbReference type="ARBA" id="ARBA00022679"/>
    </source>
</evidence>
<dbReference type="GO" id="GO:0045547">
    <property type="term" value="F:ditrans,polycis-polyprenyl diphosphate synthase [(2E,6E)-farnesyl diphosphate specific] activity"/>
    <property type="evidence" value="ECO:0007669"/>
    <property type="project" value="TreeGrafter"/>
</dbReference>
<organism evidence="3 4">
    <name type="scientific">Caldivirga maquilingensis (strain ATCC 700844 / DSM 13496 / JCM 10307 / IC-167)</name>
    <dbReference type="NCBI Taxonomy" id="397948"/>
    <lineage>
        <taxon>Archaea</taxon>
        <taxon>Thermoproteota</taxon>
        <taxon>Thermoprotei</taxon>
        <taxon>Thermoproteales</taxon>
        <taxon>Thermoproteaceae</taxon>
        <taxon>Caldivirga</taxon>
    </lineage>
</organism>
<dbReference type="HOGENOM" id="CLU_038505_2_0_2"/>
<feature type="binding site" evidence="2">
    <location>
        <position position="184"/>
    </location>
    <ligand>
        <name>substrate</name>
    </ligand>
</feature>
<dbReference type="Proteomes" id="UP000001137">
    <property type="component" value="Chromosome"/>
</dbReference>
<comment type="cofactor">
    <cofactor evidence="2">
        <name>Mg(2+)</name>
        <dbReference type="ChEBI" id="CHEBI:18420"/>
    </cofactor>
    <text evidence="2">Binds 2 magnesium ions per subunit.</text>
</comment>
<feature type="binding site" evidence="2">
    <location>
        <position position="17"/>
    </location>
    <ligand>
        <name>Mg(2+)</name>
        <dbReference type="ChEBI" id="CHEBI:18420"/>
    </ligand>
</feature>
<dbReference type="GeneID" id="5710230"/>
<dbReference type="HAMAP" id="MF_01139">
    <property type="entry name" value="ISPT"/>
    <property type="match status" value="1"/>
</dbReference>
<keyword evidence="2" id="KW-0479">Metal-binding</keyword>
<evidence type="ECO:0000256" key="2">
    <source>
        <dbReference type="HAMAP-Rule" id="MF_01139"/>
    </source>
</evidence>
<dbReference type="InterPro" id="IPR018520">
    <property type="entry name" value="UPP_synth-like_CS"/>
</dbReference>
<protein>
    <recommendedName>
        <fullName evidence="2">Tritrans,polycis-undecaprenyl-diphosphate synthase (geranylgeranyl-diphosphate specific)</fullName>
        <ecNumber evidence="2">2.5.1.89</ecNumber>
    </recommendedName>
    <alternativeName>
        <fullName evidence="2">Undecaprenyl diphosphate synthase</fullName>
        <shortName evidence="2">UDS</shortName>
    </alternativeName>
    <alternativeName>
        <fullName evidence="2">Undecaprenyl pyrophosphate synthase</fullName>
        <shortName evidence="2">UPP synthase</shortName>
    </alternativeName>
</protein>
<dbReference type="CDD" id="cd00475">
    <property type="entry name" value="Cis_IPPS"/>
    <property type="match status" value="1"/>
</dbReference>
<feature type="active site" evidence="2">
    <location>
        <position position="17"/>
    </location>
</feature>
<dbReference type="RefSeq" id="WP_012185840.1">
    <property type="nucleotide sequence ID" value="NC_009954.1"/>
</dbReference>
<dbReference type="Pfam" id="PF01255">
    <property type="entry name" value="Prenyltransf"/>
    <property type="match status" value="1"/>
</dbReference>
<dbReference type="InterPro" id="IPR036424">
    <property type="entry name" value="UPP_synth-like_sf"/>
</dbReference>
<dbReference type="PROSITE" id="PS01066">
    <property type="entry name" value="UPP_SYNTHASE"/>
    <property type="match status" value="1"/>
</dbReference>
<dbReference type="eggNOG" id="arCOG01532">
    <property type="taxonomic scope" value="Archaea"/>
</dbReference>
<dbReference type="GO" id="GO:0000287">
    <property type="term" value="F:magnesium ion binding"/>
    <property type="evidence" value="ECO:0007669"/>
    <property type="project" value="UniProtKB-UniRule"/>
</dbReference>
<feature type="active site" description="Proton acceptor" evidence="2">
    <location>
        <position position="65"/>
    </location>
</feature>
<name>A8MCW5_CALMQ</name>
<accession>A8MCW5</accession>
<feature type="binding site" evidence="2">
    <location>
        <position position="69"/>
    </location>
    <ligand>
        <name>substrate</name>
    </ligand>
</feature>
<dbReference type="EMBL" id="CP000852">
    <property type="protein sequence ID" value="ABW01621.1"/>
    <property type="molecule type" value="Genomic_DNA"/>
</dbReference>
<feature type="binding site" evidence="2">
    <location>
        <begin position="18"/>
        <end position="21"/>
    </location>
    <ligand>
        <name>substrate</name>
    </ligand>
</feature>
<evidence type="ECO:0000313" key="3">
    <source>
        <dbReference type="EMBL" id="ABW01621.1"/>
    </source>
</evidence>
<evidence type="ECO:0000313" key="4">
    <source>
        <dbReference type="Proteomes" id="UP000001137"/>
    </source>
</evidence>
<comment type="function">
    <text evidence="2">Catalyzes the sequential condensation of isopentenyl diphosphate (IPP) with geranylgeranyl diphosphate (GGPP) to yield (2Z,6Z,10Z,14Z,18Z,22Z,26Z,30E,34E,38E)-undecaprenyl diphosphate (tritrans,heptacis-UPP). It is probably the precursor of glycosyl carrier lipids.</text>
</comment>
<dbReference type="GO" id="GO:0016094">
    <property type="term" value="P:polyprenol biosynthetic process"/>
    <property type="evidence" value="ECO:0007669"/>
    <property type="project" value="TreeGrafter"/>
</dbReference>
<comment type="catalytic activity">
    <reaction evidence="2">
        <text>geranylgeranyl diphosphate + 7 isopentenyl diphosphate = tri-trans,hepta-cis-undecaprenyl diphosphate + 7 diphosphate</text>
        <dbReference type="Rhea" id="RHEA:27622"/>
        <dbReference type="ChEBI" id="CHEBI:33019"/>
        <dbReference type="ChEBI" id="CHEBI:57533"/>
        <dbReference type="ChEBI" id="CHEBI:60388"/>
        <dbReference type="ChEBI" id="CHEBI:128769"/>
        <dbReference type="EC" id="2.5.1.89"/>
    </reaction>
</comment>
<keyword evidence="1 2" id="KW-0808">Transferase</keyword>
<comment type="subunit">
    <text evidence="2">Homodimer.</text>
</comment>
<proteinExistence type="inferred from homology"/>
<reference evidence="3 4" key="1">
    <citation type="submission" date="2007-10" db="EMBL/GenBank/DDBJ databases">
        <title>Complete sequence of Caldivirga maquilingensis IC-167.</title>
        <authorList>
            <consortium name="US DOE Joint Genome Institute"/>
            <person name="Copeland A."/>
            <person name="Lucas S."/>
            <person name="Lapidus A."/>
            <person name="Barry K."/>
            <person name="Glavina del Rio T."/>
            <person name="Dalin E."/>
            <person name="Tice H."/>
            <person name="Pitluck S."/>
            <person name="Saunders E."/>
            <person name="Brettin T."/>
            <person name="Bruce D."/>
            <person name="Detter J.C."/>
            <person name="Han C."/>
            <person name="Schmutz J."/>
            <person name="Larimer F."/>
            <person name="Land M."/>
            <person name="Hauser L."/>
            <person name="Kyrpides N."/>
            <person name="Ivanova N."/>
            <person name="Biddle J.F."/>
            <person name="Zhang Z."/>
            <person name="Fitz-Gibbon S.T."/>
            <person name="Lowe T.M."/>
            <person name="Saltikov C."/>
            <person name="House C.H."/>
            <person name="Richardson P."/>
        </authorList>
    </citation>
    <scope>NUCLEOTIDE SEQUENCE [LARGE SCALE GENOMIC DNA]</scope>
    <source>
        <strain evidence="4">ATCC 700844 / DSM 13496 / JCM 10307 / IC-167</strain>
    </source>
</reference>